<evidence type="ECO:0000259" key="6">
    <source>
        <dbReference type="Pfam" id="PF04138"/>
    </source>
</evidence>
<proteinExistence type="predicted"/>
<dbReference type="Proteomes" id="UP000503018">
    <property type="component" value="Chromosome"/>
</dbReference>
<dbReference type="EMBL" id="CP053015">
    <property type="protein sequence ID" value="QJQ33279.1"/>
    <property type="molecule type" value="Genomic_DNA"/>
</dbReference>
<keyword evidence="4 5" id="KW-0472">Membrane</keyword>
<dbReference type="RefSeq" id="WP_169947375.1">
    <property type="nucleotide sequence ID" value="NZ_CP053015.1"/>
</dbReference>
<feature type="transmembrane region" description="Helical" evidence="5">
    <location>
        <begin position="40"/>
        <end position="63"/>
    </location>
</feature>
<evidence type="ECO:0000313" key="8">
    <source>
        <dbReference type="Proteomes" id="UP000503018"/>
    </source>
</evidence>
<feature type="transmembrane region" description="Helical" evidence="5">
    <location>
        <begin position="101"/>
        <end position="122"/>
    </location>
</feature>
<dbReference type="GO" id="GO:0000271">
    <property type="term" value="P:polysaccharide biosynthetic process"/>
    <property type="evidence" value="ECO:0007669"/>
    <property type="project" value="InterPro"/>
</dbReference>
<dbReference type="AlphaFoldDB" id="A0A6M4AYZ7"/>
<dbReference type="GO" id="GO:0016020">
    <property type="term" value="C:membrane"/>
    <property type="evidence" value="ECO:0007669"/>
    <property type="project" value="UniProtKB-SubCell"/>
</dbReference>
<reference evidence="7 8" key="1">
    <citation type="submission" date="2020-01" db="EMBL/GenBank/DDBJ databases">
        <title>Sphingomonas sp. strain CSW-10.</title>
        <authorList>
            <person name="Chen W.-M."/>
        </authorList>
    </citation>
    <scope>NUCLEOTIDE SEQUENCE [LARGE SCALE GENOMIC DNA]</scope>
    <source>
        <strain evidence="7 8">CSW-10</strain>
    </source>
</reference>
<gene>
    <name evidence="7" type="ORF">GV829_13225</name>
</gene>
<protein>
    <submittedName>
        <fullName evidence="7">GtrA family protein</fullName>
    </submittedName>
</protein>
<feature type="transmembrane region" description="Helical" evidence="5">
    <location>
        <begin position="75"/>
        <end position="95"/>
    </location>
</feature>
<evidence type="ECO:0000256" key="4">
    <source>
        <dbReference type="ARBA" id="ARBA00023136"/>
    </source>
</evidence>
<organism evidence="7 8">
    <name type="scientific">Sphingomonas lacunae</name>
    <dbReference type="NCBI Taxonomy" id="2698828"/>
    <lineage>
        <taxon>Bacteria</taxon>
        <taxon>Pseudomonadati</taxon>
        <taxon>Pseudomonadota</taxon>
        <taxon>Alphaproteobacteria</taxon>
        <taxon>Sphingomonadales</taxon>
        <taxon>Sphingomonadaceae</taxon>
        <taxon>Sphingomonas</taxon>
    </lineage>
</organism>
<dbReference type="InterPro" id="IPR007267">
    <property type="entry name" value="GtrA_DPMS_TM"/>
</dbReference>
<keyword evidence="3 5" id="KW-1133">Transmembrane helix</keyword>
<name>A0A6M4AYZ7_9SPHN</name>
<feature type="transmembrane region" description="Helical" evidence="5">
    <location>
        <begin position="12"/>
        <end position="34"/>
    </location>
</feature>
<comment type="subcellular location">
    <subcellularLocation>
        <location evidence="1">Membrane</location>
        <topology evidence="1">Multi-pass membrane protein</topology>
    </subcellularLocation>
</comment>
<evidence type="ECO:0000256" key="2">
    <source>
        <dbReference type="ARBA" id="ARBA00022692"/>
    </source>
</evidence>
<accession>A0A6M4AYZ7</accession>
<evidence type="ECO:0000256" key="3">
    <source>
        <dbReference type="ARBA" id="ARBA00022989"/>
    </source>
</evidence>
<feature type="domain" description="GtrA/DPMS transmembrane" evidence="6">
    <location>
        <begin position="13"/>
        <end position="123"/>
    </location>
</feature>
<keyword evidence="2 5" id="KW-0812">Transmembrane</keyword>
<evidence type="ECO:0000313" key="7">
    <source>
        <dbReference type="EMBL" id="QJQ33279.1"/>
    </source>
</evidence>
<evidence type="ECO:0000256" key="5">
    <source>
        <dbReference type="SAM" id="Phobius"/>
    </source>
</evidence>
<dbReference type="KEGG" id="slan:GV829_13225"/>
<dbReference type="Pfam" id="PF04138">
    <property type="entry name" value="GtrA_DPMS_TM"/>
    <property type="match status" value="1"/>
</dbReference>
<keyword evidence="8" id="KW-1185">Reference proteome</keyword>
<evidence type="ECO:0000256" key="1">
    <source>
        <dbReference type="ARBA" id="ARBA00004141"/>
    </source>
</evidence>
<sequence>MPLSRLLAMPFVRFLGVGVLNTVIGYALFAAFVLAEAPTLVAVAASTALGALFNFGSIGVLVFASKDVTLLPRFLAVYVGQCTINALLLAGLAQLGLGPLLAQLLLLPLLASGTYLAMRYWVFPDRAVLPGSDGSAA</sequence>